<dbReference type="EMBL" id="NMUH01000481">
    <property type="protein sequence ID" value="MQL79895.1"/>
    <property type="molecule type" value="Genomic_DNA"/>
</dbReference>
<gene>
    <name evidence="2" type="ORF">Taro_012335</name>
</gene>
<proteinExistence type="predicted"/>
<evidence type="ECO:0000313" key="2">
    <source>
        <dbReference type="EMBL" id="MQL79895.1"/>
    </source>
</evidence>
<feature type="region of interest" description="Disordered" evidence="1">
    <location>
        <begin position="107"/>
        <end position="127"/>
    </location>
</feature>
<keyword evidence="3" id="KW-1185">Reference proteome</keyword>
<dbReference type="Proteomes" id="UP000652761">
    <property type="component" value="Unassembled WGS sequence"/>
</dbReference>
<protein>
    <submittedName>
        <fullName evidence="2">Uncharacterized protein</fullName>
    </submittedName>
</protein>
<organism evidence="2 3">
    <name type="scientific">Colocasia esculenta</name>
    <name type="common">Wild taro</name>
    <name type="synonym">Arum esculentum</name>
    <dbReference type="NCBI Taxonomy" id="4460"/>
    <lineage>
        <taxon>Eukaryota</taxon>
        <taxon>Viridiplantae</taxon>
        <taxon>Streptophyta</taxon>
        <taxon>Embryophyta</taxon>
        <taxon>Tracheophyta</taxon>
        <taxon>Spermatophyta</taxon>
        <taxon>Magnoliopsida</taxon>
        <taxon>Liliopsida</taxon>
        <taxon>Araceae</taxon>
        <taxon>Aroideae</taxon>
        <taxon>Colocasieae</taxon>
        <taxon>Colocasia</taxon>
    </lineage>
</organism>
<evidence type="ECO:0000256" key="1">
    <source>
        <dbReference type="SAM" id="MobiDB-lite"/>
    </source>
</evidence>
<evidence type="ECO:0000313" key="3">
    <source>
        <dbReference type="Proteomes" id="UP000652761"/>
    </source>
</evidence>
<dbReference type="AlphaFoldDB" id="A0A843U8S2"/>
<sequence>MRRKGFGVRGTDGYWCPRNGQVLVSEERAGIGVRGTDGYWCPRNGQVLVSEERAGIGVRGTDGYWCPRNGQVLVSEERAGLEVFRSSEKLSSFLELLSFYRRFEGEVGSPPEDSSRHRGSHHQGTPLNRWRFHRLEGNFPSIDGTPIG</sequence>
<comment type="caution">
    <text evidence="2">The sequence shown here is derived from an EMBL/GenBank/DDBJ whole genome shotgun (WGS) entry which is preliminary data.</text>
</comment>
<reference evidence="2" key="1">
    <citation type="submission" date="2017-07" db="EMBL/GenBank/DDBJ databases">
        <title>Taro Niue Genome Assembly and Annotation.</title>
        <authorList>
            <person name="Atibalentja N."/>
            <person name="Keating K."/>
            <person name="Fields C.J."/>
        </authorList>
    </citation>
    <scope>NUCLEOTIDE SEQUENCE</scope>
    <source>
        <strain evidence="2">Niue_2</strain>
        <tissue evidence="2">Leaf</tissue>
    </source>
</reference>
<accession>A0A843U8S2</accession>
<name>A0A843U8S2_COLES</name>